<dbReference type="GO" id="GO:0016787">
    <property type="term" value="F:hydrolase activity"/>
    <property type="evidence" value="ECO:0007669"/>
    <property type="project" value="UniProtKB-KW"/>
</dbReference>
<evidence type="ECO:0000256" key="8">
    <source>
        <dbReference type="HAMAP-Rule" id="MF_01471"/>
    </source>
</evidence>
<feature type="binding site" evidence="8">
    <location>
        <position position="11"/>
    </location>
    <ligand>
        <name>Mg(2+)</name>
        <dbReference type="ChEBI" id="CHEBI:18420"/>
        <note>catalytic</note>
    </ligand>
</feature>
<comment type="subunit">
    <text evidence="8">Homodimer, forms a heterotetramer with a Cas1 homodimer.</text>
</comment>
<comment type="cofactor">
    <cofactor evidence="1 8">
        <name>Mg(2+)</name>
        <dbReference type="ChEBI" id="CHEBI:18420"/>
    </cofactor>
</comment>
<dbReference type="NCBIfam" id="TIGR01573">
    <property type="entry name" value="cas2"/>
    <property type="match status" value="1"/>
</dbReference>
<dbReference type="GO" id="GO:0051607">
    <property type="term" value="P:defense response to virus"/>
    <property type="evidence" value="ECO:0007669"/>
    <property type="project" value="UniProtKB-UniRule"/>
</dbReference>
<evidence type="ECO:0000256" key="2">
    <source>
        <dbReference type="ARBA" id="ARBA00022722"/>
    </source>
</evidence>
<dbReference type="InterPro" id="IPR021127">
    <property type="entry name" value="CRISPR_associated_Cas2"/>
</dbReference>
<evidence type="ECO:0000256" key="7">
    <source>
        <dbReference type="ARBA" id="ARBA00023118"/>
    </source>
</evidence>
<evidence type="ECO:0000256" key="4">
    <source>
        <dbReference type="ARBA" id="ARBA00022759"/>
    </source>
</evidence>
<dbReference type="EC" id="3.1.-.-" evidence="8"/>
<reference evidence="9 10" key="1">
    <citation type="journal article" date="2014" name="Int. J. Syst. Evol. Microbiol.">
        <title>Nitrososphaera viennensis gen. nov., sp. nov., an aerobic and mesophilic, ammonia-oxidizing archaeon from soil and a member of the archaeal phylum Thaumarchaeota.</title>
        <authorList>
            <person name="Stieglmeier M."/>
            <person name="Klingl A."/>
            <person name="Alves R.J."/>
            <person name="Rittmann S.K."/>
            <person name="Melcher M."/>
            <person name="Leisch N."/>
            <person name="Schleper C."/>
        </authorList>
    </citation>
    <scope>NUCLEOTIDE SEQUENCE [LARGE SCALE GENOMIC DNA]</scope>
    <source>
        <strain evidence="9">EN76</strain>
    </source>
</reference>
<evidence type="ECO:0000256" key="6">
    <source>
        <dbReference type="ARBA" id="ARBA00022842"/>
    </source>
</evidence>
<proteinExistence type="inferred from homology"/>
<organism evidence="9 10">
    <name type="scientific">Nitrososphaera viennensis EN76</name>
    <dbReference type="NCBI Taxonomy" id="926571"/>
    <lineage>
        <taxon>Archaea</taxon>
        <taxon>Nitrososphaerota</taxon>
        <taxon>Nitrososphaeria</taxon>
        <taxon>Nitrososphaerales</taxon>
        <taxon>Nitrososphaeraceae</taxon>
        <taxon>Nitrososphaera</taxon>
    </lineage>
</organism>
<dbReference type="GO" id="GO:0043571">
    <property type="term" value="P:maintenance of CRISPR repeat elements"/>
    <property type="evidence" value="ECO:0007669"/>
    <property type="project" value="UniProtKB-UniRule"/>
</dbReference>
<keyword evidence="4 8" id="KW-0255">Endonuclease</keyword>
<evidence type="ECO:0000313" key="9">
    <source>
        <dbReference type="EMBL" id="AIC15992.1"/>
    </source>
</evidence>
<sequence>MKANSYYAIYDISDNLVRSNVIRILKNAGFVRIQKSAFCGTLVNQKKKDLLEDIKRVIKDEDSFYLILTCQQCFGRISVLGKGFDAQYATGKRPAEVL</sequence>
<dbReference type="GeneID" id="74946998"/>
<comment type="similarity">
    <text evidence="8">Belongs to the CRISPR-associated endoribonuclease Cas2 protein family.</text>
</comment>
<dbReference type="CDD" id="cd09725">
    <property type="entry name" value="Cas2_I_II_III"/>
    <property type="match status" value="1"/>
</dbReference>
<evidence type="ECO:0000313" key="10">
    <source>
        <dbReference type="Proteomes" id="UP000027093"/>
    </source>
</evidence>
<evidence type="ECO:0000256" key="5">
    <source>
        <dbReference type="ARBA" id="ARBA00022801"/>
    </source>
</evidence>
<dbReference type="GO" id="GO:0046872">
    <property type="term" value="F:metal ion binding"/>
    <property type="evidence" value="ECO:0007669"/>
    <property type="project" value="UniProtKB-UniRule"/>
</dbReference>
<keyword evidence="2 8" id="KW-0540">Nuclease</keyword>
<dbReference type="InterPro" id="IPR019199">
    <property type="entry name" value="Virulence_VapD/CRISPR_Cas2"/>
</dbReference>
<dbReference type="Proteomes" id="UP000027093">
    <property type="component" value="Chromosome"/>
</dbReference>
<keyword evidence="5 8" id="KW-0378">Hydrolase</keyword>
<accession>A0A060HS61</accession>
<dbReference type="RefSeq" id="WP_075054868.1">
    <property type="nucleotide sequence ID" value="NZ_CP007536.1"/>
</dbReference>
<keyword evidence="3 8" id="KW-0479">Metal-binding</keyword>
<dbReference type="HAMAP" id="MF_01471">
    <property type="entry name" value="Cas2"/>
    <property type="match status" value="1"/>
</dbReference>
<dbReference type="SUPFAM" id="SSF143430">
    <property type="entry name" value="TTP0101/SSO1404-like"/>
    <property type="match status" value="1"/>
</dbReference>
<dbReference type="AlphaFoldDB" id="A0A060HS61"/>
<protein>
    <recommendedName>
        <fullName evidence="8">CRISPR-associated endoribonuclease Cas2</fullName>
        <ecNumber evidence="8">3.1.-.-</ecNumber>
    </recommendedName>
</protein>
<dbReference type="EMBL" id="CP007536">
    <property type="protein sequence ID" value="AIC15992.1"/>
    <property type="molecule type" value="Genomic_DNA"/>
</dbReference>
<gene>
    <name evidence="9" type="primary">cas2-1</name>
    <name evidence="8" type="synonym">cas2</name>
    <name evidence="9" type="ORF">NVIE_017310</name>
</gene>
<keyword evidence="10" id="KW-1185">Reference proteome</keyword>
<evidence type="ECO:0000256" key="1">
    <source>
        <dbReference type="ARBA" id="ARBA00001946"/>
    </source>
</evidence>
<dbReference type="PANTHER" id="PTHR34405">
    <property type="entry name" value="CRISPR-ASSOCIATED ENDORIBONUCLEASE CAS2"/>
    <property type="match status" value="1"/>
</dbReference>
<keyword evidence="7 8" id="KW-0051">Antiviral defense</keyword>
<dbReference type="Pfam" id="PF09827">
    <property type="entry name" value="CRISPR_Cas2"/>
    <property type="match status" value="1"/>
</dbReference>
<dbReference type="GO" id="GO:0004521">
    <property type="term" value="F:RNA endonuclease activity"/>
    <property type="evidence" value="ECO:0007669"/>
    <property type="project" value="InterPro"/>
</dbReference>
<keyword evidence="6 8" id="KW-0460">Magnesium</keyword>
<name>A0A060HS61_9ARCH</name>
<comment type="function">
    <text evidence="8">CRISPR (clustered regularly interspaced short palindromic repeat), is an adaptive immune system that provides protection against mobile genetic elements (viruses, transposable elements and conjugative plasmids). CRISPR clusters contain sequences complementary to antecedent mobile elements and target invading nucleic acids. CRISPR clusters are transcribed and processed into CRISPR RNA (crRNA). Functions as a ssRNA-specific endoribonuclease. Involved in the integration of spacer DNA into the CRISPR cassette.</text>
</comment>
<dbReference type="OrthoDB" id="75992at2157"/>
<dbReference type="STRING" id="926571.NVIE_017310"/>
<dbReference type="HOGENOM" id="CLU_161124_2_0_2"/>
<dbReference type="PANTHER" id="PTHR34405:SF3">
    <property type="entry name" value="CRISPR-ASSOCIATED ENDORIBONUCLEASE CAS2 3"/>
    <property type="match status" value="1"/>
</dbReference>
<evidence type="ECO:0000256" key="3">
    <source>
        <dbReference type="ARBA" id="ARBA00022723"/>
    </source>
</evidence>
<dbReference type="Gene3D" id="3.30.70.240">
    <property type="match status" value="1"/>
</dbReference>
<dbReference type="KEGG" id="nvn:NVIE_017310"/>